<comment type="caution">
    <text evidence="2">The sequence shown here is derived from an EMBL/GenBank/DDBJ whole genome shotgun (WGS) entry which is preliminary data.</text>
</comment>
<feature type="compositionally biased region" description="Low complexity" evidence="1">
    <location>
        <begin position="94"/>
        <end position="109"/>
    </location>
</feature>
<feature type="compositionally biased region" description="Gly residues" evidence="1">
    <location>
        <begin position="114"/>
        <end position="130"/>
    </location>
</feature>
<proteinExistence type="predicted"/>
<evidence type="ECO:0000313" key="3">
    <source>
        <dbReference type="Proteomes" id="UP000241890"/>
    </source>
</evidence>
<sequence>MLKRESDVAELDEDLEPERSSTAASVADCDVKREKRSRTDVDEVASVSTFAPSTQTSTSLSQDMSGFGSQSTVGEFRQALNAAQDSATAVVRTEGSSSSSSSSSSSESSESGEEGGGGGEGEPGGFGGDGGDSDGSDEEGHRDCHRLGYTPDDAARQLEFEGFLLVPVPWMTEAVRNQKLEAVLDEARRFPEFRDGATQYALGSMYALSNPASFHNMAVRDLRMSAMAELVPLFKSYARNQISPNESRPWKLEQIIDRLVIPPQNKVSRRRRFRVDEVDANARHGDLIFGSWWNLSGENQKFSFKENSHLHESGHNSTNRQLARSNSSGRMVVVPPGQILLFHDHIEQKTEAPGVRLFMGWRLTRSENGPLTRGLRESLQSQAVINLKSGRAPLMYENQHWSFHPNMVVEFTQNNIADRCQIDREAIGSDPSIVRVVANPMSSLQEYGLEMYPEYSSGEVSILLPNSSWTLDCGYWPSSLPATQEEEFALADGTSTSPSDALEAPEINLHRQGREHETCHPLAYEPDQAADELAKNGWVCVRFSWMTPPRLDQLRESLLEDVRNFPEFKPNADSHVLGGFSALGNPASFHNSTVRKLRMYAMAELVPLFSSYARKHLTGNPGQQWKLEQLVDRMMLRPKGATPSAEAWHRDEAPDARDDDCIFGGWWNFNSESQFFSCVPGSHSGVRGHSGFGTVQDKEEKKIYAAKKHQVDVRAGHVLIFHEHILHEIVARKSKVGLLRLFIGWRLTQATTPLTPNLRELLENQAVIPLKSKQVPPMYAKLHWTNWRDKIVNFTQRNIVDACTCERTVGSGSAKGTVLRIVDQHMKSLREYNLPRYSSYNPNEISILFPDSNWTTNCGCGKSGVFKRL</sequence>
<name>A0A2R5GKH6_9STRA</name>
<dbReference type="SUPFAM" id="SSF51197">
    <property type="entry name" value="Clavaminate synthase-like"/>
    <property type="match status" value="1"/>
</dbReference>
<gene>
    <name evidence="2" type="ORF">FCC1311_070392</name>
</gene>
<dbReference type="OrthoDB" id="446145at2759"/>
<dbReference type="EMBL" id="BEYU01000084">
    <property type="protein sequence ID" value="GBG30819.1"/>
    <property type="molecule type" value="Genomic_DNA"/>
</dbReference>
<feature type="compositionally biased region" description="Basic and acidic residues" evidence="1">
    <location>
        <begin position="29"/>
        <end position="41"/>
    </location>
</feature>
<accession>A0A2R5GKH6</accession>
<dbReference type="Gene3D" id="2.60.120.620">
    <property type="entry name" value="q2cbj1_9rhob like domain"/>
    <property type="match status" value="1"/>
</dbReference>
<dbReference type="Proteomes" id="UP000241890">
    <property type="component" value="Unassembled WGS sequence"/>
</dbReference>
<dbReference type="AlphaFoldDB" id="A0A2R5GKH6"/>
<feature type="compositionally biased region" description="Polar residues" evidence="1">
    <location>
        <begin position="46"/>
        <end position="73"/>
    </location>
</feature>
<dbReference type="InParanoid" id="A0A2R5GKH6"/>
<keyword evidence="3" id="KW-1185">Reference proteome</keyword>
<feature type="region of interest" description="Disordered" evidence="1">
    <location>
        <begin position="1"/>
        <end position="148"/>
    </location>
</feature>
<organism evidence="2 3">
    <name type="scientific">Hondaea fermentalgiana</name>
    <dbReference type="NCBI Taxonomy" id="2315210"/>
    <lineage>
        <taxon>Eukaryota</taxon>
        <taxon>Sar</taxon>
        <taxon>Stramenopiles</taxon>
        <taxon>Bigyra</taxon>
        <taxon>Labyrinthulomycetes</taxon>
        <taxon>Thraustochytrida</taxon>
        <taxon>Thraustochytriidae</taxon>
        <taxon>Hondaea</taxon>
    </lineage>
</organism>
<evidence type="ECO:0000256" key="1">
    <source>
        <dbReference type="SAM" id="MobiDB-lite"/>
    </source>
</evidence>
<reference evidence="2 3" key="1">
    <citation type="submission" date="2017-12" db="EMBL/GenBank/DDBJ databases">
        <title>Sequencing, de novo assembly and annotation of complete genome of a new Thraustochytrid species, strain FCC1311.</title>
        <authorList>
            <person name="Sedici K."/>
            <person name="Godart F."/>
            <person name="Aiese Cigliano R."/>
            <person name="Sanseverino W."/>
            <person name="Barakat M."/>
            <person name="Ortet P."/>
            <person name="Marechal E."/>
            <person name="Cagnac O."/>
            <person name="Amato A."/>
        </authorList>
    </citation>
    <scope>NUCLEOTIDE SEQUENCE [LARGE SCALE GENOMIC DNA]</scope>
</reference>
<evidence type="ECO:0000313" key="2">
    <source>
        <dbReference type="EMBL" id="GBG30819.1"/>
    </source>
</evidence>
<protein>
    <submittedName>
        <fullName evidence="2">Uncharacterized protein</fullName>
    </submittedName>
</protein>